<dbReference type="CDD" id="cd06170">
    <property type="entry name" value="LuxR_C_like"/>
    <property type="match status" value="1"/>
</dbReference>
<dbReference type="Gene3D" id="1.10.10.10">
    <property type="entry name" value="Winged helix-like DNA-binding domain superfamily/Winged helix DNA-binding domain"/>
    <property type="match status" value="1"/>
</dbReference>
<evidence type="ECO:0000256" key="3">
    <source>
        <dbReference type="ARBA" id="ARBA00023163"/>
    </source>
</evidence>
<keyword evidence="3" id="KW-0804">Transcription</keyword>
<dbReference type="AlphaFoldDB" id="W2C161"/>
<dbReference type="InterPro" id="IPR000792">
    <property type="entry name" value="Tscrpt_reg_LuxR_C"/>
</dbReference>
<dbReference type="Proteomes" id="UP000018837">
    <property type="component" value="Unassembled WGS sequence"/>
</dbReference>
<evidence type="ECO:0000256" key="1">
    <source>
        <dbReference type="ARBA" id="ARBA00023015"/>
    </source>
</evidence>
<protein>
    <submittedName>
        <fullName evidence="5">LuxR family transcriptional regulator</fullName>
    </submittedName>
</protein>
<sequence length="290" mass="33555">MTLVYANMKMSEAIESHLALVPVVNRFGIRLGVGDDTVKAVCDAHNVDPDFFLTIVNTFINEDYFPEKKLQNFHLSQIIDYLKKTNLYYLQNQLPNIERHLHFFLHASDNTSLRLLGDMFASFKEGLRRRIEADEREWFPLLLTPTDTKSRRRPRPKPSSDDDEAIQATLDDMRHIMLKHLSGAYDENLCYAVLFAIDTLGRDIRQHNRIRHRILLPMIDDESNSLSEREKDVLRLIVEGLTNKEIAARLYVSVNTVLTHRKNITAKLGIKTTPGLTFYAITHRLIPEVK</sequence>
<organism evidence="5 6">
    <name type="scientific">Tannerella sp. oral taxon BU063 isolate Cell 2</name>
    <dbReference type="NCBI Taxonomy" id="1411148"/>
    <lineage>
        <taxon>Bacteria</taxon>
        <taxon>Pseudomonadati</taxon>
        <taxon>Bacteroidota</taxon>
        <taxon>Bacteroidia</taxon>
        <taxon>Bacteroidales</taxon>
        <taxon>Tannerellaceae</taxon>
        <taxon>Tannerella</taxon>
    </lineage>
</organism>
<gene>
    <name evidence="5" type="ORF">N425_12725</name>
</gene>
<keyword evidence="2" id="KW-0238">DNA-binding</keyword>
<dbReference type="PANTHER" id="PTHR44688:SF16">
    <property type="entry name" value="DNA-BINDING TRANSCRIPTIONAL ACTIVATOR DEVR_DOSR"/>
    <property type="match status" value="1"/>
</dbReference>
<dbReference type="PRINTS" id="PR00038">
    <property type="entry name" value="HTHLUXR"/>
</dbReference>
<comment type="caution">
    <text evidence="5">The sequence shown here is derived from an EMBL/GenBank/DDBJ whole genome shotgun (WGS) entry which is preliminary data.</text>
</comment>
<evidence type="ECO:0000313" key="5">
    <source>
        <dbReference type="EMBL" id="ETK00915.1"/>
    </source>
</evidence>
<dbReference type="InterPro" id="IPR036388">
    <property type="entry name" value="WH-like_DNA-bd_sf"/>
</dbReference>
<dbReference type="EMBL" id="AYUF01000494">
    <property type="protein sequence ID" value="ETK00915.1"/>
    <property type="molecule type" value="Genomic_DNA"/>
</dbReference>
<accession>W2C161</accession>
<dbReference type="PANTHER" id="PTHR44688">
    <property type="entry name" value="DNA-BINDING TRANSCRIPTIONAL ACTIVATOR DEVR_DOSR"/>
    <property type="match status" value="1"/>
</dbReference>
<name>W2C161_9BACT</name>
<evidence type="ECO:0000313" key="6">
    <source>
        <dbReference type="Proteomes" id="UP000018837"/>
    </source>
</evidence>
<dbReference type="GO" id="GO:0006355">
    <property type="term" value="P:regulation of DNA-templated transcription"/>
    <property type="evidence" value="ECO:0007669"/>
    <property type="project" value="InterPro"/>
</dbReference>
<keyword evidence="1" id="KW-0805">Transcription regulation</keyword>
<reference evidence="5 6" key="1">
    <citation type="submission" date="2013-11" db="EMBL/GenBank/DDBJ databases">
        <title>Single cell genomics of uncultured Tannerella BU063 (oral taxon 286).</title>
        <authorList>
            <person name="Beall C.J."/>
            <person name="Campbell A.G."/>
            <person name="Griffen A.L."/>
            <person name="Podar M."/>
            <person name="Leys E.J."/>
        </authorList>
    </citation>
    <scope>NUCLEOTIDE SEQUENCE [LARGE SCALE GENOMIC DNA]</scope>
    <source>
        <strain evidence="5">Cell 2</strain>
    </source>
</reference>
<dbReference type="PROSITE" id="PS50043">
    <property type="entry name" value="HTH_LUXR_2"/>
    <property type="match status" value="1"/>
</dbReference>
<dbReference type="SUPFAM" id="SSF46894">
    <property type="entry name" value="C-terminal effector domain of the bipartite response regulators"/>
    <property type="match status" value="1"/>
</dbReference>
<proteinExistence type="predicted"/>
<evidence type="ECO:0000256" key="2">
    <source>
        <dbReference type="ARBA" id="ARBA00023125"/>
    </source>
</evidence>
<dbReference type="SMART" id="SM00421">
    <property type="entry name" value="HTH_LUXR"/>
    <property type="match status" value="1"/>
</dbReference>
<dbReference type="InterPro" id="IPR016032">
    <property type="entry name" value="Sig_transdc_resp-reg_C-effctor"/>
</dbReference>
<dbReference type="PATRIC" id="fig|1411148.3.peg.2119"/>
<feature type="domain" description="HTH luxR-type" evidence="4">
    <location>
        <begin position="219"/>
        <end position="284"/>
    </location>
</feature>
<dbReference type="GO" id="GO:0003677">
    <property type="term" value="F:DNA binding"/>
    <property type="evidence" value="ECO:0007669"/>
    <property type="project" value="UniProtKB-KW"/>
</dbReference>
<dbReference type="Pfam" id="PF00196">
    <property type="entry name" value="GerE"/>
    <property type="match status" value="1"/>
</dbReference>
<evidence type="ECO:0000259" key="4">
    <source>
        <dbReference type="PROSITE" id="PS50043"/>
    </source>
</evidence>
<dbReference type="PROSITE" id="PS00622">
    <property type="entry name" value="HTH_LUXR_1"/>
    <property type="match status" value="1"/>
</dbReference>